<keyword evidence="1" id="KW-0694">RNA-binding</keyword>
<feature type="non-terminal residue" evidence="4">
    <location>
        <position position="1"/>
    </location>
</feature>
<dbReference type="Gene3D" id="3.30.70.330">
    <property type="match status" value="1"/>
</dbReference>
<dbReference type="PROSITE" id="PS50102">
    <property type="entry name" value="RRM"/>
    <property type="match status" value="1"/>
</dbReference>
<dbReference type="Proteomes" id="UP001328107">
    <property type="component" value="Unassembled WGS sequence"/>
</dbReference>
<sequence length="356" mass="38858">VPRMAASVEQIAAVCRANIRSSLAVTSKLVQSSESSASQTLLARMNDVLGGIVETNFGASTIEHLHRLYAAIDEMQPALVDKCDNLALYYFARSLAVVLEEAVLQKERVAECGNTERIDGASEGHGREEYGSAKEHEEKKEGGPEEYGSDEKSTVVEQKEEDSGLSSESSSPPPPFSPSHEERIWSMLPEEWRARSQEETKGLLAIKGVSPHIGHEQLASFLEMMGSMAELKLYPRSEGWRTGFAVCRYESEEAACAAFDRLNLKNFFGTRLHVMRVHPPPKEEPDADAREAASATDGETGETATASPPLAPSPTDTALTEISDLNTVSCWDSDDDQAPPPPPLPPQIWDSDDEVD</sequence>
<dbReference type="GO" id="GO:0003723">
    <property type="term" value="F:RNA binding"/>
    <property type="evidence" value="ECO:0007669"/>
    <property type="project" value="UniProtKB-UniRule"/>
</dbReference>
<evidence type="ECO:0000259" key="3">
    <source>
        <dbReference type="PROSITE" id="PS50102"/>
    </source>
</evidence>
<dbReference type="InterPro" id="IPR000504">
    <property type="entry name" value="RRM_dom"/>
</dbReference>
<evidence type="ECO:0000313" key="5">
    <source>
        <dbReference type="Proteomes" id="UP001328107"/>
    </source>
</evidence>
<organism evidence="4 5">
    <name type="scientific">Pristionchus mayeri</name>
    <dbReference type="NCBI Taxonomy" id="1317129"/>
    <lineage>
        <taxon>Eukaryota</taxon>
        <taxon>Metazoa</taxon>
        <taxon>Ecdysozoa</taxon>
        <taxon>Nematoda</taxon>
        <taxon>Chromadorea</taxon>
        <taxon>Rhabditida</taxon>
        <taxon>Rhabditina</taxon>
        <taxon>Diplogasteromorpha</taxon>
        <taxon>Diplogasteroidea</taxon>
        <taxon>Neodiplogasteridae</taxon>
        <taxon>Pristionchus</taxon>
    </lineage>
</organism>
<gene>
    <name evidence="4" type="ORF">PMAYCL1PPCAC_25323</name>
</gene>
<feature type="compositionally biased region" description="Low complexity" evidence="2">
    <location>
        <begin position="292"/>
        <end position="320"/>
    </location>
</feature>
<dbReference type="CDD" id="cd00590">
    <property type="entry name" value="RRM_SF"/>
    <property type="match status" value="1"/>
</dbReference>
<protein>
    <recommendedName>
        <fullName evidence="3">RRM domain-containing protein</fullName>
    </recommendedName>
</protein>
<keyword evidence="5" id="KW-1185">Reference proteome</keyword>
<reference evidence="5" key="1">
    <citation type="submission" date="2022-10" db="EMBL/GenBank/DDBJ databases">
        <title>Genome assembly of Pristionchus species.</title>
        <authorList>
            <person name="Yoshida K."/>
            <person name="Sommer R.J."/>
        </authorList>
    </citation>
    <scope>NUCLEOTIDE SEQUENCE [LARGE SCALE GENOMIC DNA]</scope>
    <source>
        <strain evidence="5">RS5460</strain>
    </source>
</reference>
<dbReference type="Pfam" id="PF00076">
    <property type="entry name" value="RRM_1"/>
    <property type="match status" value="1"/>
</dbReference>
<accession>A0AAN5D237</accession>
<evidence type="ECO:0000256" key="1">
    <source>
        <dbReference type="PROSITE-ProRule" id="PRU00176"/>
    </source>
</evidence>
<dbReference type="AlphaFoldDB" id="A0AAN5D237"/>
<feature type="region of interest" description="Disordered" evidence="2">
    <location>
        <begin position="115"/>
        <end position="181"/>
    </location>
</feature>
<proteinExistence type="predicted"/>
<comment type="caution">
    <text evidence="4">The sequence shown here is derived from an EMBL/GenBank/DDBJ whole genome shotgun (WGS) entry which is preliminary data.</text>
</comment>
<dbReference type="InterPro" id="IPR035979">
    <property type="entry name" value="RBD_domain_sf"/>
</dbReference>
<feature type="compositionally biased region" description="Basic and acidic residues" evidence="2">
    <location>
        <begin position="280"/>
        <end position="291"/>
    </location>
</feature>
<name>A0AAN5D237_9BILA</name>
<feature type="region of interest" description="Disordered" evidence="2">
    <location>
        <begin position="277"/>
        <end position="356"/>
    </location>
</feature>
<evidence type="ECO:0000256" key="2">
    <source>
        <dbReference type="SAM" id="MobiDB-lite"/>
    </source>
</evidence>
<dbReference type="EMBL" id="BTRK01000005">
    <property type="protein sequence ID" value="GMR55128.1"/>
    <property type="molecule type" value="Genomic_DNA"/>
</dbReference>
<feature type="compositionally biased region" description="Basic and acidic residues" evidence="2">
    <location>
        <begin position="115"/>
        <end position="162"/>
    </location>
</feature>
<dbReference type="InterPro" id="IPR012677">
    <property type="entry name" value="Nucleotide-bd_a/b_plait_sf"/>
</dbReference>
<dbReference type="SUPFAM" id="SSF54928">
    <property type="entry name" value="RNA-binding domain, RBD"/>
    <property type="match status" value="1"/>
</dbReference>
<feature type="domain" description="RRM" evidence="3">
    <location>
        <begin position="202"/>
        <end position="279"/>
    </location>
</feature>
<evidence type="ECO:0000313" key="4">
    <source>
        <dbReference type="EMBL" id="GMR55128.1"/>
    </source>
</evidence>